<name>A0A137ZI41_9ACTN</name>
<reference evidence="13 14" key="1">
    <citation type="submission" date="2016-02" db="EMBL/GenBank/DDBJ databases">
        <authorList>
            <person name="Teng J.L."/>
            <person name="Tang Y."/>
            <person name="Huang Y."/>
            <person name="Guo F."/>
            <person name="Wei W."/>
            <person name="Chen J.H."/>
            <person name="Wong S.Y."/>
            <person name="Lau S.K."/>
            <person name="Woo P.C."/>
        </authorList>
    </citation>
    <scope>NUCLEOTIDE SEQUENCE [LARGE SCALE GENOMIC DNA]</scope>
    <source>
        <strain evidence="13 14">JCM 13375</strain>
    </source>
</reference>
<dbReference type="Pfam" id="PF01435">
    <property type="entry name" value="Peptidase_M48"/>
    <property type="match status" value="1"/>
</dbReference>
<evidence type="ECO:0000256" key="5">
    <source>
        <dbReference type="ARBA" id="ARBA00022801"/>
    </source>
</evidence>
<evidence type="ECO:0000259" key="12">
    <source>
        <dbReference type="Pfam" id="PF01435"/>
    </source>
</evidence>
<dbReference type="InterPro" id="IPR050083">
    <property type="entry name" value="HtpX_protease"/>
</dbReference>
<dbReference type="InterPro" id="IPR001915">
    <property type="entry name" value="Peptidase_M48"/>
</dbReference>
<gene>
    <name evidence="13" type="ORF">AXK61_21025</name>
</gene>
<sequence length="357" mass="39577">MTDSVSRTYRSVPGISTRAWEHPADRAALVALRNLKGFDTVLKAISSLLRERQHRLLFLASGVRVDDRQFPHLNDLLADCVRVLDAPSTPELYVVQDPTVNAMTIGMDRPFIVINTGLLELLDEEEQRFVVGHELGHAMSGHAVYRTMLMHLLRLAGSFGWVPIGGWALRAIVAALMEWQRKSELSGDRAGLLCVQDPDVAMRVHMKTAGGTKISEMDTQRFLAQAAEYERTGDLRDGVLKLLNLELQSHPFSVLRAADLNRWVERGDYGRIVGGEYPQRADDDKASAADEFRTAARGYKEGFDASADPLITTLRDFGSSAVNTVGQGVTDVATGMGRKIDEWRRNSQRKQDGTGSE</sequence>
<comment type="similarity">
    <text evidence="10">Belongs to the peptidase M48 family.</text>
</comment>
<keyword evidence="6 10" id="KW-0862">Zinc</keyword>
<keyword evidence="2 10" id="KW-0645">Protease</keyword>
<evidence type="ECO:0000313" key="14">
    <source>
        <dbReference type="Proteomes" id="UP000070409"/>
    </source>
</evidence>
<dbReference type="EMBL" id="LSRE01000015">
    <property type="protein sequence ID" value="KXO97856.1"/>
    <property type="molecule type" value="Genomic_DNA"/>
</dbReference>
<organism evidence="13 14">
    <name type="scientific">Tsukamurella pseudospumae</name>
    <dbReference type="NCBI Taxonomy" id="239498"/>
    <lineage>
        <taxon>Bacteria</taxon>
        <taxon>Bacillati</taxon>
        <taxon>Actinomycetota</taxon>
        <taxon>Actinomycetes</taxon>
        <taxon>Mycobacteriales</taxon>
        <taxon>Tsukamurellaceae</taxon>
        <taxon>Tsukamurella</taxon>
    </lineage>
</organism>
<keyword evidence="4" id="KW-0479">Metal-binding</keyword>
<dbReference type="CDD" id="cd07325">
    <property type="entry name" value="M48_Ste24p_like"/>
    <property type="match status" value="1"/>
</dbReference>
<dbReference type="Gene3D" id="3.30.2010.10">
    <property type="entry name" value="Metalloproteases ('zincins'), catalytic domain"/>
    <property type="match status" value="1"/>
</dbReference>
<evidence type="ECO:0000256" key="1">
    <source>
        <dbReference type="ARBA" id="ARBA00022475"/>
    </source>
</evidence>
<evidence type="ECO:0000256" key="4">
    <source>
        <dbReference type="ARBA" id="ARBA00022723"/>
    </source>
</evidence>
<proteinExistence type="inferred from homology"/>
<keyword evidence="3" id="KW-0812">Transmembrane</keyword>
<evidence type="ECO:0000256" key="10">
    <source>
        <dbReference type="RuleBase" id="RU003983"/>
    </source>
</evidence>
<keyword evidence="1" id="KW-1003">Cell membrane</keyword>
<evidence type="ECO:0000256" key="11">
    <source>
        <dbReference type="SAM" id="MobiDB-lite"/>
    </source>
</evidence>
<accession>A0A137ZI41</accession>
<evidence type="ECO:0000256" key="3">
    <source>
        <dbReference type="ARBA" id="ARBA00022692"/>
    </source>
</evidence>
<dbReference type="PANTHER" id="PTHR43221">
    <property type="entry name" value="PROTEASE HTPX"/>
    <property type="match status" value="1"/>
</dbReference>
<evidence type="ECO:0000313" key="13">
    <source>
        <dbReference type="EMBL" id="KXO97856.1"/>
    </source>
</evidence>
<comment type="caution">
    <text evidence="13">The sequence shown here is derived from an EMBL/GenBank/DDBJ whole genome shotgun (WGS) entry which is preliminary data.</text>
</comment>
<keyword evidence="5 10" id="KW-0378">Hydrolase</keyword>
<evidence type="ECO:0000256" key="7">
    <source>
        <dbReference type="ARBA" id="ARBA00022989"/>
    </source>
</evidence>
<dbReference type="RefSeq" id="WP_068745649.1">
    <property type="nucleotide sequence ID" value="NZ_LSRE01000015.1"/>
</dbReference>
<dbReference type="GO" id="GO:0008233">
    <property type="term" value="F:peptidase activity"/>
    <property type="evidence" value="ECO:0007669"/>
    <property type="project" value="UniProtKB-KW"/>
</dbReference>
<dbReference type="GO" id="GO:0006508">
    <property type="term" value="P:proteolysis"/>
    <property type="evidence" value="ECO:0007669"/>
    <property type="project" value="UniProtKB-KW"/>
</dbReference>
<feature type="region of interest" description="Disordered" evidence="11">
    <location>
        <begin position="336"/>
        <end position="357"/>
    </location>
</feature>
<keyword evidence="9" id="KW-0472">Membrane</keyword>
<evidence type="ECO:0000256" key="8">
    <source>
        <dbReference type="ARBA" id="ARBA00023049"/>
    </source>
</evidence>
<keyword evidence="8 10" id="KW-0482">Metalloprotease</keyword>
<comment type="cofactor">
    <cofactor evidence="10">
        <name>Zn(2+)</name>
        <dbReference type="ChEBI" id="CHEBI:29105"/>
    </cofactor>
    <text evidence="10">Binds 1 zinc ion per subunit.</text>
</comment>
<keyword evidence="14" id="KW-1185">Reference proteome</keyword>
<feature type="domain" description="Peptidase M48" evidence="12">
    <location>
        <begin position="69"/>
        <end position="263"/>
    </location>
</feature>
<evidence type="ECO:0000256" key="6">
    <source>
        <dbReference type="ARBA" id="ARBA00022833"/>
    </source>
</evidence>
<evidence type="ECO:0000256" key="2">
    <source>
        <dbReference type="ARBA" id="ARBA00022670"/>
    </source>
</evidence>
<keyword evidence="7" id="KW-1133">Transmembrane helix</keyword>
<dbReference type="PANTHER" id="PTHR43221:SF3">
    <property type="entry name" value="SLL1280 PROTEIN"/>
    <property type="match status" value="1"/>
</dbReference>
<dbReference type="Proteomes" id="UP000070409">
    <property type="component" value="Unassembled WGS sequence"/>
</dbReference>
<feature type="compositionally biased region" description="Basic and acidic residues" evidence="11">
    <location>
        <begin position="338"/>
        <end position="357"/>
    </location>
</feature>
<evidence type="ECO:0000256" key="9">
    <source>
        <dbReference type="ARBA" id="ARBA00023136"/>
    </source>
</evidence>
<protein>
    <submittedName>
        <fullName evidence="13">Zn-dependent protease</fullName>
    </submittedName>
</protein>